<dbReference type="SMART" id="SM00306">
    <property type="entry name" value="HintN"/>
    <property type="match status" value="1"/>
</dbReference>
<reference evidence="3 4" key="1">
    <citation type="submission" date="2020-07" db="EMBL/GenBank/DDBJ databases">
        <title>Sequencing the genomes of 1000 actinobacteria strains.</title>
        <authorList>
            <person name="Klenk H.-P."/>
        </authorList>
    </citation>
    <scope>NUCLEOTIDE SEQUENCE [LARGE SCALE GENOMIC DNA]</scope>
    <source>
        <strain evidence="3 4">DSM 43461</strain>
    </source>
</reference>
<evidence type="ECO:0000313" key="3">
    <source>
        <dbReference type="EMBL" id="NYE14961.1"/>
    </source>
</evidence>
<feature type="region of interest" description="Disordered" evidence="1">
    <location>
        <begin position="1037"/>
        <end position="1056"/>
    </location>
</feature>
<dbReference type="InterPro" id="IPR022385">
    <property type="entry name" value="Rhs_assc_core"/>
</dbReference>
<feature type="compositionally biased region" description="Basic residues" evidence="1">
    <location>
        <begin position="57"/>
        <end position="70"/>
    </location>
</feature>
<dbReference type="Proteomes" id="UP000591272">
    <property type="component" value="Unassembled WGS sequence"/>
</dbReference>
<keyword evidence="4" id="KW-1185">Reference proteome</keyword>
<dbReference type="Pfam" id="PF07591">
    <property type="entry name" value="PT-HINT"/>
    <property type="match status" value="1"/>
</dbReference>
<dbReference type="RefSeq" id="WP_179835737.1">
    <property type="nucleotide sequence ID" value="NZ_BMRD01000011.1"/>
</dbReference>
<dbReference type="InterPro" id="IPR006530">
    <property type="entry name" value="YD"/>
</dbReference>
<organism evidence="3 4">
    <name type="scientific">Actinomadura citrea</name>
    <dbReference type="NCBI Taxonomy" id="46158"/>
    <lineage>
        <taxon>Bacteria</taxon>
        <taxon>Bacillati</taxon>
        <taxon>Actinomycetota</taxon>
        <taxon>Actinomycetes</taxon>
        <taxon>Streptosporangiales</taxon>
        <taxon>Thermomonosporaceae</taxon>
        <taxon>Actinomadura</taxon>
    </lineage>
</organism>
<dbReference type="NCBIfam" id="TIGR01643">
    <property type="entry name" value="YD_repeat_2x"/>
    <property type="match status" value="1"/>
</dbReference>
<dbReference type="PANTHER" id="PTHR32305">
    <property type="match status" value="1"/>
</dbReference>
<accession>A0A7Y9KEZ8</accession>
<dbReference type="Pfam" id="PF05593">
    <property type="entry name" value="RHS_repeat"/>
    <property type="match status" value="1"/>
</dbReference>
<dbReference type="PANTHER" id="PTHR32305:SF17">
    <property type="entry name" value="TRNA NUCLEASE WAPA"/>
    <property type="match status" value="1"/>
</dbReference>
<feature type="compositionally biased region" description="Low complexity" evidence="1">
    <location>
        <begin position="2079"/>
        <end position="2092"/>
    </location>
</feature>
<dbReference type="InterPro" id="IPR036844">
    <property type="entry name" value="Hint_dom_sf"/>
</dbReference>
<dbReference type="Gene3D" id="2.170.16.10">
    <property type="entry name" value="Hedgehog/Intein (Hint) domain"/>
    <property type="match status" value="1"/>
</dbReference>
<dbReference type="SUPFAM" id="SSF51294">
    <property type="entry name" value="Hedgehog/intein (Hint) domain"/>
    <property type="match status" value="1"/>
</dbReference>
<dbReference type="CDD" id="cd00081">
    <property type="entry name" value="Hint"/>
    <property type="match status" value="1"/>
</dbReference>
<sequence>MKGVLRALSRAHGLIAAVAVALALALLAGVAGEAAAAVRPKLSDDGAARRPGTQKTPRIKGKALKARKGKPPGTAGTPISAKAPAPVWPVPGEGTADLADLRAGHKGKDGQTSGAWVRAGKLPVWAAAPTSRKGERATASTVPPRVRVRMADHKTAKATRTETVMAVSAPQAGNVKLGLSYAQFKNAHGGDWASRLRLVKLPACALTSPEQARCQQRTVLPTVNDTKTATLSADVAVSAEPTQEAAPTAGTTTVLAAEAGASGPSGDWSATSLSPASNWSAGSNTGEFSWNYPMRLPPVPGELMPEVTIGYSSGAVDGKTAADNSQASWIGDGFDYWPGYIERKYKPCIDAGHASGDLCWGRQNAVLSLNGRSTELLYDSAAQTWRPRNDDGSTIERLTGATNGDHDGEYWKLTDLDGVEYFFGINRPDNWTNGEKETNSAWTVPVFGDSSGEPCYDSDFKDAWCQKAWRWNLDHVVDPHNNTITYFYGKETNNYTRYQQTSGGTKYDSGGYLSRIDYGQRKGSTYGPPATGRVRFTLADRTDLPDDRICDDGDTCGYAKTSPTFFNRKRLTKITTKLRDNQVASTEDPGYATVDIWDLGQTYQNGALWLHTIDQTGHDGGETKAPRITLFGQLMTNRVVTGRSGTGVDALPGYDRPRLVGIDNGTGATTSVGYSDPYADPTPAGDCVYSAGDMPDPKHNSKRCFPVKWEQPDGKLINDWYHKYVVDYIIEADNTGQSRSQITSYAYLGDAAWRYAEDDGMTKDKWRTWSQWRGYTKVRTVTGDGQNGEQQSRTETTYARGMDGNYQGKGNARQSVTVTDSKNLLGGISDLDPLAGAVLETRTFNGAFTDAAETEANVSRPKWTKTLSRTFHDTNSDDDITVDGGRVQPQWTRGRSRKADGTDFNTQTTYDYDGLGRTVAVDNEGDITTSADDTCSRTVFPSGTTPAGAIQSLPIRTLSVAVDCDNDASHEPNLVPADMISDAKIIYDGKGYGAYPTVGNATSMEKVTGVSGGRSTMTPSGTTTYDGYGRVLQATQVGDPATTGDDRTTKSTYTDSAEGWLKSSTLTTPPVSVGGAAPAGFTTTIEYNPARGMPTKITDPNGRVGEGEYDGLGRLVRAWLPNNTRNSNPDRPSTTYAYAFPTDGNPVSVTTKTLTKTSPVTYETSVDLLDGMLRPRQSQNEAAGGGRTITDTKYDSRGLVYKTNAAYILTGNPSGVLTTADDNQVPSQTLSTYDGAERILTTTLYSFSTKKWTTANQYDGERSTVIPPSGAMPSATLTDALGRTVETRQYKTTNLTGPYLASTVAYDGAGRPAEARDAAGNLWKTTYDVQGRPVTGSSPDKGTSIVTYDFFDQVSTAKDARGTTLGYSYDNLGRPLEVKNGTTPLTSMTYDTVPYAKGLPATSTRHIGNDKYVTAITGYDGLYNAKGTTVTIPASEGALAGTYTTAQSYNFNGSPLTTSYPPVGGSTGLPAEDVTTEYNDDGLPEWTHGLATYVADTVYDGHGDITQLAMAAVSDKFLWQTFDRDPATNRLTRSTVKRQSSTATFDLETKYDYTDAGSIRSILTNAAGKAPDRQCYTYDYAQRLSEAWSTTNSDCNAAPTSTTIGGPAPYWTSYQYDATGNYGDKVGNRTKEVQHAFTGGPTADKTRTYTYPAPLGDDGANSPHALKSLSETDGTTETTDLYTYDKVGNTVTRPGQKLVWDVEGNLSKVTDDAGKELASYIYDAAGNRLIRKDTNGKTLYLPSQEMKVSPSGTVTAVRYYSHAGQNVAYRTGTSSSTVQFLVPDYQGSADTTVNAVDQDNWSVRRFAPFGNERSSPIGLWPTLMDKGYVGGTKDTTTGLTHLGAREYDPVTGRFLSADPVTGGGDPLTANGYSYAGNNPVDHADPTGQYRDGGFTVPGSAYGNDGPRERWDNANQHRNSFRRGGGGGVYLAPPRAPSGGGCWVGCNGTASPNPVPVKKPCGWSCKVGKVGGFLKKHQATIAGIAAGGLCTAISGGSAVVGCAAIGGWVYGVVSYHQNTPSDQQTLLGGFKAGLTGAAIDAGLAVSGLLAAKAAAPVLRRVAPKIVQKIAGRAKGGAPGRAGSAAKTRPAAAKKAGKAADDAPVGGGAGCPRNSFVAGTAVLMANGSAKPIEKIRLGDKVLATDPTTGKTSARPVLATITGNGTKHLVELTVDTDGKRGHETGVLVATLGHPFWVPAADKWINAGELKPGMWLRTSVGTYVQLTALRTWTQHQRVHNLTVGADHTFYALAGATAVLVHNTDPCKISGPYHRVKSRSQTVEGIQQIADTGQVWGRTARGGSRPAVQAYPGPLPEGAVGVEFYTEAVPSEWAWTRAGRLKPGLAYVQWHVGNEGVVESIDGEFAQIDVIISRFALGE</sequence>
<feature type="region of interest" description="Disordered" evidence="1">
    <location>
        <begin position="44"/>
        <end position="89"/>
    </location>
</feature>
<dbReference type="Gene3D" id="2.180.10.10">
    <property type="entry name" value="RHS repeat-associated core"/>
    <property type="match status" value="2"/>
</dbReference>
<dbReference type="EMBL" id="JACCBT010000001">
    <property type="protein sequence ID" value="NYE14961.1"/>
    <property type="molecule type" value="Genomic_DNA"/>
</dbReference>
<dbReference type="InterPro" id="IPR003587">
    <property type="entry name" value="Hint_dom_N"/>
</dbReference>
<feature type="region of interest" description="Disordered" evidence="1">
    <location>
        <begin position="878"/>
        <end position="905"/>
    </location>
</feature>
<comment type="caution">
    <text evidence="3">The sequence shown here is derived from an EMBL/GenBank/DDBJ whole genome shotgun (WGS) entry which is preliminary data.</text>
</comment>
<name>A0A7Y9KEZ8_9ACTN</name>
<gene>
    <name evidence="3" type="ORF">BJ999_005257</name>
</gene>
<dbReference type="NCBIfam" id="TIGR03696">
    <property type="entry name" value="Rhs_assc_core"/>
    <property type="match status" value="1"/>
</dbReference>
<evidence type="ECO:0000259" key="2">
    <source>
        <dbReference type="SMART" id="SM00306"/>
    </source>
</evidence>
<feature type="region of interest" description="Disordered" evidence="1">
    <location>
        <begin position="2072"/>
        <end position="2103"/>
    </location>
</feature>
<feature type="domain" description="Hint" evidence="2">
    <location>
        <begin position="2111"/>
        <end position="2216"/>
    </location>
</feature>
<proteinExistence type="predicted"/>
<dbReference type="InterPro" id="IPR050708">
    <property type="entry name" value="T6SS_VgrG/RHS"/>
</dbReference>
<evidence type="ECO:0000313" key="4">
    <source>
        <dbReference type="Proteomes" id="UP000591272"/>
    </source>
</evidence>
<evidence type="ECO:0000256" key="1">
    <source>
        <dbReference type="SAM" id="MobiDB-lite"/>
    </source>
</evidence>
<protein>
    <submittedName>
        <fullName evidence="3">RHS repeat-associated protein</fullName>
    </submittedName>
</protein>
<dbReference type="InterPro" id="IPR031325">
    <property type="entry name" value="RHS_repeat"/>
</dbReference>